<reference evidence="2" key="1">
    <citation type="submission" date="2016-10" db="EMBL/GenBank/DDBJ databases">
        <authorList>
            <person name="Varghese N."/>
            <person name="Submissions S."/>
        </authorList>
    </citation>
    <scope>NUCLEOTIDE SEQUENCE [LARGE SCALE GENOMIC DNA]</scope>
    <source>
        <strain evidence="2">IBRC-M 10043</strain>
    </source>
</reference>
<proteinExistence type="predicted"/>
<dbReference type="Proteomes" id="UP000198775">
    <property type="component" value="Unassembled WGS sequence"/>
</dbReference>
<name>A0A1H8Q314_9EURY</name>
<dbReference type="AlphaFoldDB" id="A0A1H8Q314"/>
<evidence type="ECO:0000313" key="1">
    <source>
        <dbReference type="EMBL" id="SEO48371.1"/>
    </source>
</evidence>
<dbReference type="EMBL" id="FOCX01000013">
    <property type="protein sequence ID" value="SEO48371.1"/>
    <property type="molecule type" value="Genomic_DNA"/>
</dbReference>
<dbReference type="RefSeq" id="WP_092661242.1">
    <property type="nucleotide sequence ID" value="NZ_FOCX01000013.1"/>
</dbReference>
<gene>
    <name evidence="1" type="ORF">SAMN05216388_101341</name>
</gene>
<keyword evidence="2" id="KW-1185">Reference proteome</keyword>
<accession>A0A1H8Q314</accession>
<sequence length="244" mass="27020">MGRNPPSHAGGGTAITVAETPFGAEKQADFARRAAREFNSIPLRKQVRDDIRNDSQLGHLLDAVAHLRCAVHEREQETGTESMLYRELETTQNGVAGYAEDSRVSEIIARACATVIEDGAEWGRSDSLDQEHIDEAATEGRQWLSQHTDIAGRLDLLDLVPDPPECDGSSRVRVTFVPQTWHKGRLVPAKNREHFVVPAEDATDDNGDLFDDGSCKAKQLWAHDNAPDQAREWDGPFTVALDWV</sequence>
<organism evidence="1 2">
    <name type="scientific">Halorientalis persicus</name>
    <dbReference type="NCBI Taxonomy" id="1367881"/>
    <lineage>
        <taxon>Archaea</taxon>
        <taxon>Methanobacteriati</taxon>
        <taxon>Methanobacteriota</taxon>
        <taxon>Stenosarchaea group</taxon>
        <taxon>Halobacteria</taxon>
        <taxon>Halobacteriales</taxon>
        <taxon>Haloarculaceae</taxon>
        <taxon>Halorientalis</taxon>
    </lineage>
</organism>
<dbReference type="OrthoDB" id="236661at2157"/>
<evidence type="ECO:0000313" key="2">
    <source>
        <dbReference type="Proteomes" id="UP000198775"/>
    </source>
</evidence>
<protein>
    <submittedName>
        <fullName evidence="1">Uncharacterized protein</fullName>
    </submittedName>
</protein>